<dbReference type="GeneID" id="86989894"/>
<evidence type="ECO:0000256" key="1">
    <source>
        <dbReference type="SAM" id="Phobius"/>
    </source>
</evidence>
<name>A0A2U2EJ20_9FIRM</name>
<keyword evidence="1" id="KW-1133">Transmembrane helix</keyword>
<gene>
    <name evidence="2" type="ORF">LD38_03900</name>
</gene>
<proteinExistence type="predicted"/>
<keyword evidence="1" id="KW-0472">Membrane</keyword>
<protein>
    <submittedName>
        <fullName evidence="2">Uncharacterized protein</fullName>
    </submittedName>
</protein>
<accession>A0A2U2EJ20</accession>
<keyword evidence="1" id="KW-0812">Transmembrane</keyword>
<evidence type="ECO:0000313" key="2">
    <source>
        <dbReference type="EMBL" id="PWE84510.1"/>
    </source>
</evidence>
<reference evidence="2 3" key="1">
    <citation type="submission" date="2014-09" db="EMBL/GenBank/DDBJ databases">
        <title>Butyrate-producing bacteria isolated from human gut.</title>
        <authorList>
            <person name="Zhang Q."/>
            <person name="Zhao L."/>
        </authorList>
    </citation>
    <scope>NUCLEOTIDE SEQUENCE [LARGE SCALE GENOMIC DNA]</scope>
    <source>
        <strain evidence="2 3">R22</strain>
    </source>
</reference>
<evidence type="ECO:0000313" key="3">
    <source>
        <dbReference type="Proteomes" id="UP000245905"/>
    </source>
</evidence>
<feature type="transmembrane region" description="Helical" evidence="1">
    <location>
        <begin position="65"/>
        <end position="85"/>
    </location>
</feature>
<dbReference type="Proteomes" id="UP000245905">
    <property type="component" value="Unassembled WGS sequence"/>
</dbReference>
<sequence>MKKENSKKTIIFSILLTIDFVIGIIGYYKMNFNSSLLFVEWIRKIFSIPYGKEFSVGIFDRGERLFWYVWIFTMAILVTIIEHELQNNKSKINKKAILKNEAPYLKIFYIYEKSKTKKSNNSSSKKWRELLYRIKMIEEQLSVEKDFGYGDDKLTDCENEISYLLDNLEVVIDKSNNVLADDDIEKIDSLIEKIKIKLELRKKMMIH</sequence>
<comment type="caution">
    <text evidence="2">The sequence shown here is derived from an EMBL/GenBank/DDBJ whole genome shotgun (WGS) entry which is preliminary data.</text>
</comment>
<organism evidence="2 3">
    <name type="scientific">Agathobacter rectalis</name>
    <dbReference type="NCBI Taxonomy" id="39491"/>
    <lineage>
        <taxon>Bacteria</taxon>
        <taxon>Bacillati</taxon>
        <taxon>Bacillota</taxon>
        <taxon>Clostridia</taxon>
        <taxon>Lachnospirales</taxon>
        <taxon>Lachnospiraceae</taxon>
        <taxon>Agathobacter</taxon>
    </lineage>
</organism>
<dbReference type="AlphaFoldDB" id="A0A2U2EJ20"/>
<dbReference type="EMBL" id="JRFS01000004">
    <property type="protein sequence ID" value="PWE84510.1"/>
    <property type="molecule type" value="Genomic_DNA"/>
</dbReference>
<dbReference type="RefSeq" id="WP_012743981.1">
    <property type="nucleotide sequence ID" value="NZ_CP092643.1"/>
</dbReference>
<feature type="transmembrane region" description="Helical" evidence="1">
    <location>
        <begin position="9"/>
        <end position="28"/>
    </location>
</feature>